<evidence type="ECO:0000313" key="3">
    <source>
        <dbReference type="EMBL" id="RXI98633.1"/>
    </source>
</evidence>
<keyword evidence="1 2" id="KW-0378">Hydrolase</keyword>
<reference evidence="3 4" key="1">
    <citation type="journal article" date="2019" name="Int. J. Syst. Evol. Microbiol.">
        <title>Anaerobacillus alkaliphilus sp. nov., a novel alkaliphilic and moderately halophilic bacterium.</title>
        <authorList>
            <person name="Borsodi A.K."/>
            <person name="Aszalos J.M."/>
            <person name="Bihari P."/>
            <person name="Nagy I."/>
            <person name="Schumann P."/>
            <person name="Sproer C."/>
            <person name="Kovacs A.L."/>
            <person name="Boka K."/>
            <person name="Dobosy P."/>
            <person name="Ovari M."/>
            <person name="Szili-Kovacs T."/>
            <person name="Toth E."/>
        </authorList>
    </citation>
    <scope>NUCLEOTIDE SEQUENCE [LARGE SCALE GENOMIC DNA]</scope>
    <source>
        <strain evidence="3 4">B16-10</strain>
    </source>
</reference>
<dbReference type="GO" id="GO:0004113">
    <property type="term" value="F:2',3'-cyclic-nucleotide 3'-phosphodiesterase activity"/>
    <property type="evidence" value="ECO:0007669"/>
    <property type="project" value="InterPro"/>
</dbReference>
<dbReference type="InterPro" id="IPR009097">
    <property type="entry name" value="Cyclic_Pdiesterase"/>
</dbReference>
<comment type="catalytic activity">
    <reaction evidence="2">
        <text>a 3'-end 2',3'-cyclophospho-ribonucleotide-RNA + H2O = a 3'-end 2'-phospho-ribonucleotide-RNA + H(+)</text>
        <dbReference type="Rhea" id="RHEA:11828"/>
        <dbReference type="Rhea" id="RHEA-COMP:10464"/>
        <dbReference type="Rhea" id="RHEA-COMP:17353"/>
        <dbReference type="ChEBI" id="CHEBI:15377"/>
        <dbReference type="ChEBI" id="CHEBI:15378"/>
        <dbReference type="ChEBI" id="CHEBI:83064"/>
        <dbReference type="ChEBI" id="CHEBI:173113"/>
        <dbReference type="EC" id="3.1.4.58"/>
    </reaction>
</comment>
<dbReference type="Proteomes" id="UP000290649">
    <property type="component" value="Unassembled WGS sequence"/>
</dbReference>
<dbReference type="AlphaFoldDB" id="A0A4Q0VQC8"/>
<dbReference type="PANTHER" id="PTHR35561">
    <property type="entry name" value="RNA 2',3'-CYCLIC PHOSPHODIESTERASE"/>
    <property type="match status" value="1"/>
</dbReference>
<comment type="caution">
    <text evidence="3">The sequence shown here is derived from an EMBL/GenBank/DDBJ whole genome shotgun (WGS) entry which is preliminary data.</text>
</comment>
<dbReference type="SUPFAM" id="SSF55144">
    <property type="entry name" value="LigT-like"/>
    <property type="match status" value="1"/>
</dbReference>
<dbReference type="GO" id="GO:0008664">
    <property type="term" value="F:RNA 2',3'-cyclic 3'-phosphodiesterase activity"/>
    <property type="evidence" value="ECO:0007669"/>
    <property type="project" value="UniProtKB-EC"/>
</dbReference>
<gene>
    <name evidence="3" type="primary">thpR</name>
    <name evidence="3" type="ORF">DS745_20165</name>
</gene>
<feature type="active site" description="Proton acceptor" evidence="2">
    <location>
        <position position="128"/>
    </location>
</feature>
<dbReference type="EC" id="3.1.4.58" evidence="2"/>
<dbReference type="EMBL" id="QOUX01000046">
    <property type="protein sequence ID" value="RXI98633.1"/>
    <property type="molecule type" value="Genomic_DNA"/>
</dbReference>
<protein>
    <recommendedName>
        <fullName evidence="2">RNA 2',3'-cyclic phosphodiesterase</fullName>
        <shortName evidence="2">RNA 2',3'-CPDase</shortName>
        <ecNumber evidence="2">3.1.4.58</ecNumber>
    </recommendedName>
</protein>
<comment type="similarity">
    <text evidence="2">Belongs to the 2H phosphoesterase superfamily. ThpR family.</text>
</comment>
<feature type="short sequence motif" description="HXTX 1" evidence="2">
    <location>
        <begin position="42"/>
        <end position="45"/>
    </location>
</feature>
<dbReference type="HAMAP" id="MF_01940">
    <property type="entry name" value="RNA_CPDase"/>
    <property type="match status" value="1"/>
</dbReference>
<name>A0A4Q0VQC8_9BACI</name>
<evidence type="ECO:0000313" key="4">
    <source>
        <dbReference type="Proteomes" id="UP000290649"/>
    </source>
</evidence>
<dbReference type="PANTHER" id="PTHR35561:SF1">
    <property type="entry name" value="RNA 2',3'-CYCLIC PHOSPHODIESTERASE"/>
    <property type="match status" value="1"/>
</dbReference>
<accession>A0A4Q0VQC8</accession>
<comment type="function">
    <text evidence="2">Hydrolyzes RNA 2',3'-cyclic phosphodiester to an RNA 2'-phosphomonoester.</text>
</comment>
<dbReference type="RefSeq" id="WP_129079986.1">
    <property type="nucleotide sequence ID" value="NZ_QOUX01000046.1"/>
</dbReference>
<feature type="active site" description="Proton donor" evidence="2">
    <location>
        <position position="42"/>
    </location>
</feature>
<keyword evidence="4" id="KW-1185">Reference proteome</keyword>
<dbReference type="InterPro" id="IPR004175">
    <property type="entry name" value="RNA_CPDase"/>
</dbReference>
<sequence length="187" mass="21687">MTNQPHFFIAVPINEKMKEKLGSWLQQSQPPFQKFVHEKDFHITLAFLGGVAPKLLEQLKGGLQTVSEQHPPFSLTIQDLGFFGQKAGPRIFWAGVKHEQKLFDLQKHIYETCVNVGIDLEKRAYSPHITLARKYIGDVPYNDQELKQSFFTTFKDDESWRVSSFVIYQTHLNRTPKYEVVASFQLE</sequence>
<feature type="short sequence motif" description="HXTX 2" evidence="2">
    <location>
        <begin position="128"/>
        <end position="131"/>
    </location>
</feature>
<evidence type="ECO:0000256" key="1">
    <source>
        <dbReference type="ARBA" id="ARBA00022801"/>
    </source>
</evidence>
<dbReference type="Gene3D" id="3.90.1140.10">
    <property type="entry name" value="Cyclic phosphodiesterase"/>
    <property type="match status" value="1"/>
</dbReference>
<dbReference type="NCBIfam" id="TIGR02258">
    <property type="entry name" value="2_5_ligase"/>
    <property type="match status" value="1"/>
</dbReference>
<proteinExistence type="inferred from homology"/>
<dbReference type="OrthoDB" id="9789350at2"/>
<evidence type="ECO:0000256" key="2">
    <source>
        <dbReference type="HAMAP-Rule" id="MF_01940"/>
    </source>
</evidence>
<dbReference type="Pfam" id="PF13563">
    <property type="entry name" value="2_5_RNA_ligase2"/>
    <property type="match status" value="1"/>
</dbReference>
<organism evidence="3 4">
    <name type="scientific">Anaerobacillus alkaliphilus</name>
    <dbReference type="NCBI Taxonomy" id="1548597"/>
    <lineage>
        <taxon>Bacteria</taxon>
        <taxon>Bacillati</taxon>
        <taxon>Bacillota</taxon>
        <taxon>Bacilli</taxon>
        <taxon>Bacillales</taxon>
        <taxon>Bacillaceae</taxon>
        <taxon>Anaerobacillus</taxon>
    </lineage>
</organism>